<evidence type="ECO:0000313" key="1">
    <source>
        <dbReference type="EMBL" id="GFH86567.1"/>
    </source>
</evidence>
<evidence type="ECO:0000313" key="2">
    <source>
        <dbReference type="Proteomes" id="UP000491181"/>
    </source>
</evidence>
<dbReference type="AlphaFoldDB" id="A0A7J0A2P8"/>
<organism evidence="1 2">
    <name type="scientific">Bacteroides acidifaciens</name>
    <dbReference type="NCBI Taxonomy" id="85831"/>
    <lineage>
        <taxon>Bacteria</taxon>
        <taxon>Pseudomonadati</taxon>
        <taxon>Bacteroidota</taxon>
        <taxon>Bacteroidia</taxon>
        <taxon>Bacteroidales</taxon>
        <taxon>Bacteroidaceae</taxon>
        <taxon>Bacteroides</taxon>
    </lineage>
</organism>
<dbReference type="Proteomes" id="UP000491181">
    <property type="component" value="Unassembled WGS sequence"/>
</dbReference>
<proteinExistence type="predicted"/>
<reference evidence="1 2" key="1">
    <citation type="journal article" date="2020" name="Microbiome">
        <title>Single-cell genomics of uncultured bacteria reveals dietary fiber responders in the mouse gut microbiota.</title>
        <authorList>
            <person name="Chijiiwa R."/>
            <person name="Hosokawa M."/>
            <person name="Kogawa M."/>
            <person name="Nishikawa Y."/>
            <person name="Ide K."/>
            <person name="Sakanashi C."/>
            <person name="Takahashi K."/>
            <person name="Takeyama H."/>
        </authorList>
    </citation>
    <scope>NUCLEOTIDE SEQUENCE [LARGE SCALE GENOMIC DNA]</scope>
    <source>
        <strain evidence="1">IMSAGC_001</strain>
    </source>
</reference>
<accession>A0A7J0A2P8</accession>
<sequence>MFVSVFMIVEIAKLVIISETGKDDKLLITGQLIFPCMKF</sequence>
<name>A0A7J0A2P8_9BACE</name>
<comment type="caution">
    <text evidence="1">The sequence shown here is derived from an EMBL/GenBank/DDBJ whole genome shotgun (WGS) entry which is preliminary data.</text>
</comment>
<protein>
    <submittedName>
        <fullName evidence="1">Uncharacterized protein</fullName>
    </submittedName>
</protein>
<dbReference type="EMBL" id="BLLS01000047">
    <property type="protein sequence ID" value="GFH86567.1"/>
    <property type="molecule type" value="Genomic_DNA"/>
</dbReference>
<gene>
    <name evidence="1" type="ORF">IMSAGC001_01976</name>
</gene>